<reference evidence="1 2" key="1">
    <citation type="journal article" date="2019" name="ISME J.">
        <title>Insights into ecological role of a new deltaproteobacterial order Candidatus Acidulodesulfobacterales by metagenomics and metatranscriptomics.</title>
        <authorList>
            <person name="Tan S."/>
            <person name="Liu J."/>
            <person name="Fang Y."/>
            <person name="Hedlund B.P."/>
            <person name="Lian Z.H."/>
            <person name="Huang L.Y."/>
            <person name="Li J.T."/>
            <person name="Huang L.N."/>
            <person name="Li W.J."/>
            <person name="Jiang H.C."/>
            <person name="Dong H.L."/>
            <person name="Shu W.S."/>
        </authorList>
    </citation>
    <scope>NUCLEOTIDE SEQUENCE [LARGE SCALE GENOMIC DNA]</scope>
    <source>
        <strain evidence="1">AP1</strain>
    </source>
</reference>
<dbReference type="SUPFAM" id="SSF53756">
    <property type="entry name" value="UDP-Glycosyltransferase/glycogen phosphorylase"/>
    <property type="match status" value="1"/>
</dbReference>
<dbReference type="GO" id="GO:0016740">
    <property type="term" value="F:transferase activity"/>
    <property type="evidence" value="ECO:0007669"/>
    <property type="project" value="UniProtKB-KW"/>
</dbReference>
<accession>A0A519BJW2</accession>
<comment type="caution">
    <text evidence="1">The sequence shown here is derived from an EMBL/GenBank/DDBJ whole genome shotgun (WGS) entry which is preliminary data.</text>
</comment>
<sequence>MKILLIGKYPPMQGGISSKTYWLYKSLKKKGFKFKVVTFQDSKYSVQGFDNHSDIIALNEKDPPWHIPSTSLLADRLINFSFKTAEYFSPDIIEVNYLWPFCNVGLIISKMINKPFLIRHAGSDIQKFKYDIEFREIMNLYFNSAKVIATNVTFKQFTEEIAINPEKVLCVPRYIPDPCIFRRDSANTKKSYDILFAGKINYYWKRKGIMFLLEIIRKRKLKALFHIGGKYVNEVLDLISSKELDGYIKVNSYVPPDQMPHIYNSCRYVWCYEEEDTIDDFSNIIWEAIFCGVPCIVNANMFEKPEMSDILLKFPHLIHRIGSDKIDDFKFINSDCPLSDSKEVKLHLFNEYIKTNIDVYQEVLKENL</sequence>
<evidence type="ECO:0000313" key="1">
    <source>
        <dbReference type="EMBL" id="RZD17551.1"/>
    </source>
</evidence>
<dbReference type="Proteomes" id="UP000319296">
    <property type="component" value="Unassembled WGS sequence"/>
</dbReference>
<name>A0A519BJW2_9DELT</name>
<evidence type="ECO:0000313" key="2">
    <source>
        <dbReference type="Proteomes" id="UP000319296"/>
    </source>
</evidence>
<dbReference type="Pfam" id="PF13692">
    <property type="entry name" value="Glyco_trans_1_4"/>
    <property type="match status" value="1"/>
</dbReference>
<proteinExistence type="predicted"/>
<dbReference type="Gene3D" id="3.40.50.2000">
    <property type="entry name" value="Glycogen Phosphorylase B"/>
    <property type="match status" value="2"/>
</dbReference>
<gene>
    <name evidence="1" type="ORF">EVG15_10575</name>
</gene>
<protein>
    <submittedName>
        <fullName evidence="1">Glycosyltransferase</fullName>
    </submittedName>
</protein>
<dbReference type="EMBL" id="SGBB01000033">
    <property type="protein sequence ID" value="RZD17551.1"/>
    <property type="molecule type" value="Genomic_DNA"/>
</dbReference>
<organism evidence="1 2">
    <name type="scientific">Candidatus Acididesulfobacter diazotrophicus</name>
    <dbReference type="NCBI Taxonomy" id="2597226"/>
    <lineage>
        <taxon>Bacteria</taxon>
        <taxon>Deltaproteobacteria</taxon>
        <taxon>Candidatus Acidulodesulfobacterales</taxon>
        <taxon>Candidatus Acididesulfobacter</taxon>
    </lineage>
</organism>
<keyword evidence="1" id="KW-0808">Transferase</keyword>
<dbReference type="AlphaFoldDB" id="A0A519BJW2"/>